<keyword evidence="3" id="KW-1185">Reference proteome</keyword>
<dbReference type="EMBL" id="BDIP01000078">
    <property type="protein sequence ID" value="GIQ79931.1"/>
    <property type="molecule type" value="Genomic_DNA"/>
</dbReference>
<dbReference type="InterPro" id="IPR032675">
    <property type="entry name" value="LRR_dom_sf"/>
</dbReference>
<gene>
    <name evidence="2" type="ORF">KIPB_000642</name>
</gene>
<organism evidence="2 3">
    <name type="scientific">Kipferlia bialata</name>
    <dbReference type="NCBI Taxonomy" id="797122"/>
    <lineage>
        <taxon>Eukaryota</taxon>
        <taxon>Metamonada</taxon>
        <taxon>Carpediemonas-like organisms</taxon>
        <taxon>Kipferlia</taxon>
    </lineage>
</organism>
<evidence type="ECO:0000313" key="2">
    <source>
        <dbReference type="EMBL" id="GIQ79931.1"/>
    </source>
</evidence>
<dbReference type="Proteomes" id="UP000265618">
    <property type="component" value="Unassembled WGS sequence"/>
</dbReference>
<comment type="caution">
    <text evidence="2">The sequence shown here is derived from an EMBL/GenBank/DDBJ whole genome shotgun (WGS) entry which is preliminary data.</text>
</comment>
<evidence type="ECO:0000256" key="1">
    <source>
        <dbReference type="SAM" id="MobiDB-lite"/>
    </source>
</evidence>
<feature type="region of interest" description="Disordered" evidence="1">
    <location>
        <begin position="322"/>
        <end position="364"/>
    </location>
</feature>
<name>A0A9K3GF66_9EUKA</name>
<proteinExistence type="predicted"/>
<protein>
    <submittedName>
        <fullName evidence="2">Uncharacterized protein</fullName>
    </submittedName>
</protein>
<reference evidence="2 3" key="1">
    <citation type="journal article" date="2018" name="PLoS ONE">
        <title>The draft genome of Kipferlia bialata reveals reductive genome evolution in fornicate parasites.</title>
        <authorList>
            <person name="Tanifuji G."/>
            <person name="Takabayashi S."/>
            <person name="Kume K."/>
            <person name="Takagi M."/>
            <person name="Nakayama T."/>
            <person name="Kamikawa R."/>
            <person name="Inagaki Y."/>
            <person name="Hashimoto T."/>
        </authorList>
    </citation>
    <scope>NUCLEOTIDE SEQUENCE [LARGE SCALE GENOMIC DNA]</scope>
    <source>
        <strain evidence="2">NY0173</strain>
    </source>
</reference>
<feature type="compositionally biased region" description="Low complexity" evidence="1">
    <location>
        <begin position="639"/>
        <end position="653"/>
    </location>
</feature>
<feature type="region of interest" description="Disordered" evidence="1">
    <location>
        <begin position="128"/>
        <end position="150"/>
    </location>
</feature>
<sequence>MPSLQTLRLQSANGVTYPCLEAIGTLIESRPFTLERLSLDSCVVYDDGSPNEDTETSIIARQRLLSSLSTCTEVTDLNLDDFLCSMSDWGAVGTALLSLRGVHTLTLGINESYVRNAYQEEFTAITGYEGSPEGFSSDDEDSSNREDTDAETTRLEQFADSVCHIRSLSAGVASLQGLRTITLKLPALSIWSRTPVTSMTLCLVMQSLQHLPILETIDLTGMYFEPERQCFQADDRWQILPELLLGPNGMVVEEAEGETQTGTDKLVDLLVSNTVERARVWKERRDAERKEERDNYAKSREENERKRESEALAVLETVGTFWDGLEGDSGEESEGGGVETVTESGEGRQVRVTGGIDSEVPEPPRESICAHEDAEGTTSVDTGLPVIVVSATGNSPASSVPVDDAGTVPCPVIEAEGENGEIVTTANTNGAEASPDREEDAVKSQDAEAAVVPDPMVLPPLLTRLTLDNIRMSPCVFGQVLAGVARPGSRVEDLSMATCLFTSDHCAQMSRLSNAQSLSTLCMSENSFGEEARSFLPVFSTLPNLEYVDLNACKIPREVRQEAKELRRQVTRERDIQRGDEESGSHYEDTDNLVCWEFGYSDTDTDTDTSHYDEDTWGNTDPETTTTSDDETDTDTESDSSTSSLGLGWGTTSDDPDPASDDGGGDSDSDMSEGMLLALAQVAEMEARERREREGQDNGG</sequence>
<dbReference type="SUPFAM" id="SSF52058">
    <property type="entry name" value="L domain-like"/>
    <property type="match status" value="1"/>
</dbReference>
<feature type="region of interest" description="Disordered" evidence="1">
    <location>
        <begin position="564"/>
        <end position="588"/>
    </location>
</feature>
<dbReference type="AlphaFoldDB" id="A0A9K3GF66"/>
<dbReference type="Gene3D" id="3.80.10.10">
    <property type="entry name" value="Ribonuclease Inhibitor"/>
    <property type="match status" value="1"/>
</dbReference>
<evidence type="ECO:0000313" key="3">
    <source>
        <dbReference type="Proteomes" id="UP000265618"/>
    </source>
</evidence>
<feature type="compositionally biased region" description="Acidic residues" evidence="1">
    <location>
        <begin position="628"/>
        <end position="638"/>
    </location>
</feature>
<feature type="compositionally biased region" description="Acidic residues" evidence="1">
    <location>
        <begin position="325"/>
        <end position="334"/>
    </location>
</feature>
<feature type="compositionally biased region" description="Basic and acidic residues" evidence="1">
    <location>
        <begin position="685"/>
        <end position="700"/>
    </location>
</feature>
<feature type="region of interest" description="Disordered" evidence="1">
    <location>
        <begin position="607"/>
        <end position="700"/>
    </location>
</feature>
<feature type="region of interest" description="Disordered" evidence="1">
    <location>
        <begin position="284"/>
        <end position="309"/>
    </location>
</feature>
<accession>A0A9K3GF66</accession>
<feature type="compositionally biased region" description="Acidic residues" evidence="1">
    <location>
        <begin position="654"/>
        <end position="671"/>
    </location>
</feature>